<gene>
    <name evidence="5" type="ORF">GGR38_001233</name>
</gene>
<keyword evidence="1" id="KW-0677">Repeat</keyword>
<dbReference type="GO" id="GO:0004842">
    <property type="term" value="F:ubiquitin-protein transferase activity"/>
    <property type="evidence" value="ECO:0007669"/>
    <property type="project" value="TreeGrafter"/>
</dbReference>
<accession>A0A7W6CJU2</accession>
<name>A0A7W6CJU2_9SPHN</name>
<dbReference type="PROSITE" id="PS50088">
    <property type="entry name" value="ANK_REPEAT"/>
    <property type="match status" value="3"/>
</dbReference>
<dbReference type="SUPFAM" id="SSF48403">
    <property type="entry name" value="Ankyrin repeat"/>
    <property type="match status" value="1"/>
</dbReference>
<feature type="repeat" description="ANK" evidence="3">
    <location>
        <begin position="135"/>
        <end position="167"/>
    </location>
</feature>
<keyword evidence="6" id="KW-1185">Reference proteome</keyword>
<dbReference type="InterPro" id="IPR002110">
    <property type="entry name" value="Ankyrin_rpt"/>
</dbReference>
<dbReference type="GO" id="GO:0085020">
    <property type="term" value="P:protein K6-linked ubiquitination"/>
    <property type="evidence" value="ECO:0007669"/>
    <property type="project" value="TreeGrafter"/>
</dbReference>
<evidence type="ECO:0000256" key="2">
    <source>
        <dbReference type="ARBA" id="ARBA00023043"/>
    </source>
</evidence>
<dbReference type="SMART" id="SM00248">
    <property type="entry name" value="ANK"/>
    <property type="match status" value="3"/>
</dbReference>
<dbReference type="PANTHER" id="PTHR24171:SF8">
    <property type="entry name" value="BRCA1-ASSOCIATED RING DOMAIN PROTEIN 1"/>
    <property type="match status" value="1"/>
</dbReference>
<dbReference type="AlphaFoldDB" id="A0A7W6CJU2"/>
<feature type="signal peptide" evidence="4">
    <location>
        <begin position="1"/>
        <end position="30"/>
    </location>
</feature>
<protein>
    <submittedName>
        <fullName evidence="5">Ankyrin repeat protein</fullName>
    </submittedName>
</protein>
<evidence type="ECO:0000256" key="4">
    <source>
        <dbReference type="SAM" id="SignalP"/>
    </source>
</evidence>
<evidence type="ECO:0000313" key="5">
    <source>
        <dbReference type="EMBL" id="MBB3954306.1"/>
    </source>
</evidence>
<organism evidence="5 6">
    <name type="scientific">Novosphingobium sediminicola</name>
    <dbReference type="NCBI Taxonomy" id="563162"/>
    <lineage>
        <taxon>Bacteria</taxon>
        <taxon>Pseudomonadati</taxon>
        <taxon>Pseudomonadota</taxon>
        <taxon>Alphaproteobacteria</taxon>
        <taxon>Sphingomonadales</taxon>
        <taxon>Sphingomonadaceae</taxon>
        <taxon>Novosphingobium</taxon>
    </lineage>
</organism>
<feature type="chain" id="PRO_5030613649" evidence="4">
    <location>
        <begin position="31"/>
        <end position="206"/>
    </location>
</feature>
<evidence type="ECO:0000313" key="6">
    <source>
        <dbReference type="Proteomes" id="UP000548867"/>
    </source>
</evidence>
<sequence length="206" mass="22189">MISGTYRRKLRVALFAALAMGVALPGPAQAQFSKSYKFLESVKKKEGQEVTDALAEPGTTIINTRDVSTGETALHIVTARRDTTWISFLLGKGADANVRDAKGQTPLVVAANLGFVEGMELLIAGGARVDEPNSTGETPLISAVHRRDVTMMRVLLKAGASPDRADSSGRTARDYAKLERNDNLIEEINTNAKKTDNKAHTYGPSF</sequence>
<dbReference type="Pfam" id="PF12796">
    <property type="entry name" value="Ank_2"/>
    <property type="match status" value="1"/>
</dbReference>
<comment type="caution">
    <text evidence="5">The sequence shown here is derived from an EMBL/GenBank/DDBJ whole genome shotgun (WGS) entry which is preliminary data.</text>
</comment>
<reference evidence="5 6" key="1">
    <citation type="submission" date="2020-08" db="EMBL/GenBank/DDBJ databases">
        <title>Genomic Encyclopedia of Type Strains, Phase IV (KMG-IV): sequencing the most valuable type-strain genomes for metagenomic binning, comparative biology and taxonomic classification.</title>
        <authorList>
            <person name="Goeker M."/>
        </authorList>
    </citation>
    <scope>NUCLEOTIDE SEQUENCE [LARGE SCALE GENOMIC DNA]</scope>
    <source>
        <strain evidence="5 6">DSM 27057</strain>
    </source>
</reference>
<evidence type="ECO:0000256" key="1">
    <source>
        <dbReference type="ARBA" id="ARBA00022737"/>
    </source>
</evidence>
<keyword evidence="2 3" id="KW-0040">ANK repeat</keyword>
<dbReference type="RefSeq" id="WP_343059006.1">
    <property type="nucleotide sequence ID" value="NZ_JACIDX010000004.1"/>
</dbReference>
<keyword evidence="4" id="KW-0732">Signal</keyword>
<dbReference type="InterPro" id="IPR036770">
    <property type="entry name" value="Ankyrin_rpt-contain_sf"/>
</dbReference>
<feature type="repeat" description="ANK" evidence="3">
    <location>
        <begin position="102"/>
        <end position="134"/>
    </location>
</feature>
<evidence type="ECO:0000256" key="3">
    <source>
        <dbReference type="PROSITE-ProRule" id="PRU00023"/>
    </source>
</evidence>
<dbReference type="Proteomes" id="UP000548867">
    <property type="component" value="Unassembled WGS sequence"/>
</dbReference>
<dbReference type="PROSITE" id="PS50297">
    <property type="entry name" value="ANK_REP_REGION"/>
    <property type="match status" value="3"/>
</dbReference>
<proteinExistence type="predicted"/>
<dbReference type="Gene3D" id="1.25.40.20">
    <property type="entry name" value="Ankyrin repeat-containing domain"/>
    <property type="match status" value="1"/>
</dbReference>
<dbReference type="Pfam" id="PF00023">
    <property type="entry name" value="Ank"/>
    <property type="match status" value="1"/>
</dbReference>
<dbReference type="PANTHER" id="PTHR24171">
    <property type="entry name" value="ANKYRIN REPEAT DOMAIN-CONTAINING PROTEIN 39-RELATED"/>
    <property type="match status" value="1"/>
</dbReference>
<dbReference type="EMBL" id="JACIDX010000004">
    <property type="protein sequence ID" value="MBB3954306.1"/>
    <property type="molecule type" value="Genomic_DNA"/>
</dbReference>
<feature type="repeat" description="ANK" evidence="3">
    <location>
        <begin position="69"/>
        <end position="101"/>
    </location>
</feature>